<evidence type="ECO:0000313" key="1">
    <source>
        <dbReference type="EMBL" id="PZX20287.1"/>
    </source>
</evidence>
<evidence type="ECO:0000313" key="2">
    <source>
        <dbReference type="Proteomes" id="UP000249239"/>
    </source>
</evidence>
<dbReference type="RefSeq" id="WP_111444026.1">
    <property type="nucleotide sequence ID" value="NZ_QKZK01000002.1"/>
</dbReference>
<comment type="caution">
    <text evidence="1">The sequence shown here is derived from an EMBL/GenBank/DDBJ whole genome shotgun (WGS) entry which is preliminary data.</text>
</comment>
<dbReference type="EMBL" id="QKZK01000002">
    <property type="protein sequence ID" value="PZX20287.1"/>
    <property type="molecule type" value="Genomic_DNA"/>
</dbReference>
<dbReference type="Proteomes" id="UP000249239">
    <property type="component" value="Unassembled WGS sequence"/>
</dbReference>
<protein>
    <submittedName>
        <fullName evidence="1">Uncharacterized protein</fullName>
    </submittedName>
</protein>
<proteinExistence type="predicted"/>
<dbReference type="AlphaFoldDB" id="A0A2W7NQ96"/>
<accession>A0A2W7NQ96</accession>
<keyword evidence="2" id="KW-1185">Reference proteome</keyword>
<organism evidence="1 2">
    <name type="scientific">Breznakibacter xylanolyticus</name>
    <dbReference type="NCBI Taxonomy" id="990"/>
    <lineage>
        <taxon>Bacteria</taxon>
        <taxon>Pseudomonadati</taxon>
        <taxon>Bacteroidota</taxon>
        <taxon>Bacteroidia</taxon>
        <taxon>Marinilabiliales</taxon>
        <taxon>Marinilabiliaceae</taxon>
        <taxon>Breznakibacter</taxon>
    </lineage>
</organism>
<sequence>MWQFSGQLSTWGSVATEAIAPLNMGGRYIPNIHWAEVNTNHHRIDMDAAIDLHGNLTFKQLNDSKSETELKPYRLWARYSGRQYEIRGGLQKINFGSATLLRPLMWFDSMDARDPLQMTDGVWGLLGRYYFLNNANLWVWALMGNTQQRTWDMAPTRLHVPEWGGRLQHPLGQGEMALSGHHRATEALPSATIPLPAGHENRIALDGKWDVGPGLWFEGVWMGQNRPSVDDTHHLLLTVGADYTLALGNGVMVMLEHLTMTTGKQAFQNEHSEAITAASCSYPIGMGGNLHYLVYHDWHQHRQHHFINWKQQWNHWTLYLMAFTNRGTIYLPDHEGNRFAGNGGMVMVVFHH</sequence>
<gene>
    <name evidence="1" type="ORF">LX69_00284</name>
</gene>
<dbReference type="OrthoDB" id="5383458at2"/>
<reference evidence="1 2" key="1">
    <citation type="submission" date="2018-06" db="EMBL/GenBank/DDBJ databases">
        <title>Genomic Encyclopedia of Archaeal and Bacterial Type Strains, Phase II (KMG-II): from individual species to whole genera.</title>
        <authorList>
            <person name="Goeker M."/>
        </authorList>
    </citation>
    <scope>NUCLEOTIDE SEQUENCE [LARGE SCALE GENOMIC DNA]</scope>
    <source>
        <strain evidence="1 2">DSM 6779</strain>
    </source>
</reference>
<name>A0A2W7NQ96_9BACT</name>